<dbReference type="PROSITE" id="PS00624">
    <property type="entry name" value="GMC_OXRED_2"/>
    <property type="match status" value="1"/>
</dbReference>
<evidence type="ECO:0000256" key="5">
    <source>
        <dbReference type="PIRSR" id="PIRSR000137-2"/>
    </source>
</evidence>
<accession>A0A8B6XVE6</accession>
<evidence type="ECO:0000313" key="11">
    <source>
        <dbReference type="RefSeq" id="XP_394209.2"/>
    </source>
</evidence>
<dbReference type="GeneID" id="410733"/>
<comment type="cofactor">
    <cofactor evidence="1 5">
        <name>FAD</name>
        <dbReference type="ChEBI" id="CHEBI:57692"/>
    </cofactor>
</comment>
<dbReference type="PANTHER" id="PTHR11552:SF147">
    <property type="entry name" value="CHOLINE DEHYDROGENASE, MITOCHONDRIAL"/>
    <property type="match status" value="1"/>
</dbReference>
<dbReference type="KEGG" id="ame:410733"/>
<feature type="domain" description="Glucose-methanol-choline oxidoreductase N-terminal" evidence="6">
    <location>
        <begin position="316"/>
        <end position="330"/>
    </location>
</feature>
<dbReference type="EnsemblMetazoa" id="XM_003251101">
    <property type="protein sequence ID" value="XP_003251149"/>
    <property type="gene ID" value="LOC410733"/>
</dbReference>
<evidence type="ECO:0000256" key="1">
    <source>
        <dbReference type="ARBA" id="ARBA00001974"/>
    </source>
</evidence>
<dbReference type="RefSeq" id="XP_003251149.1">
    <property type="nucleotide sequence ID" value="XM_003251101.4"/>
</dbReference>
<keyword evidence="8" id="KW-1185">Reference proteome</keyword>
<dbReference type="Gene3D" id="3.50.50.60">
    <property type="entry name" value="FAD/NAD(P)-binding domain"/>
    <property type="match status" value="1"/>
</dbReference>
<reference evidence="8" key="3">
    <citation type="submission" date="2025-05" db="UniProtKB">
        <authorList>
            <consortium name="RefSeq"/>
        </authorList>
    </citation>
    <scope>NUCLEOTIDE SEQUENCE [LARGE SCALE GENOMIC DNA]</scope>
    <source>
        <strain evidence="8 10">DH4</strain>
        <tissue evidence="10 11">Whole body</tissue>
    </source>
</reference>
<evidence type="ECO:0000313" key="8">
    <source>
        <dbReference type="Proteomes" id="UP000005203"/>
    </source>
</evidence>
<evidence type="ECO:0000256" key="2">
    <source>
        <dbReference type="ARBA" id="ARBA00010790"/>
    </source>
</evidence>
<dbReference type="InterPro" id="IPR036188">
    <property type="entry name" value="FAD/NAD-bd_sf"/>
</dbReference>
<reference evidence="7" key="1">
    <citation type="submission" date="2021-01" db="UniProtKB">
        <authorList>
            <consortium name="EnsemblMetazoa"/>
        </authorList>
    </citation>
    <scope>IDENTIFICATION</scope>
    <source>
        <strain evidence="7">DH4</strain>
    </source>
</reference>
<dbReference type="OrthoDB" id="197676at2759"/>
<accession>A0A7M7GC96</accession>
<evidence type="ECO:0000313" key="10">
    <source>
        <dbReference type="RefSeq" id="XP_003251149.1"/>
    </source>
</evidence>
<dbReference type="Pfam" id="PF05199">
    <property type="entry name" value="GMC_oxred_C"/>
    <property type="match status" value="1"/>
</dbReference>
<reference evidence="9" key="2">
    <citation type="submission" date="2025-04" db="UniProtKB">
        <authorList>
            <consortium name="RefSeq"/>
        </authorList>
    </citation>
    <scope>IDENTIFICATION</scope>
    <source>
        <strain evidence="9">DH4</strain>
        <tissue evidence="9">Whole body</tissue>
    </source>
</reference>
<comment type="similarity">
    <text evidence="2">Belongs to the GMC oxidoreductase family.</text>
</comment>
<dbReference type="SUPFAM" id="SSF51905">
    <property type="entry name" value="FAD/NAD(P)-binding domain"/>
    <property type="match status" value="1"/>
</dbReference>
<organism evidence="7">
    <name type="scientific">Apis mellifera</name>
    <name type="common">Honeybee</name>
    <dbReference type="NCBI Taxonomy" id="7460"/>
    <lineage>
        <taxon>Eukaryota</taxon>
        <taxon>Metazoa</taxon>
        <taxon>Ecdysozoa</taxon>
        <taxon>Arthropoda</taxon>
        <taxon>Hexapoda</taxon>
        <taxon>Insecta</taxon>
        <taxon>Pterygota</taxon>
        <taxon>Neoptera</taxon>
        <taxon>Endopterygota</taxon>
        <taxon>Hymenoptera</taxon>
        <taxon>Apocrita</taxon>
        <taxon>Aculeata</taxon>
        <taxon>Apoidea</taxon>
        <taxon>Anthophila</taxon>
        <taxon>Apidae</taxon>
        <taxon>Apis</taxon>
    </lineage>
</organism>
<dbReference type="AlphaFoldDB" id="A0A7M7GC96"/>
<dbReference type="Gene3D" id="3.30.560.10">
    <property type="entry name" value="Glucose Oxidase, domain 3"/>
    <property type="match status" value="1"/>
</dbReference>
<dbReference type="GO" id="GO:0016614">
    <property type="term" value="F:oxidoreductase activity, acting on CH-OH group of donors"/>
    <property type="evidence" value="ECO:0007669"/>
    <property type="project" value="InterPro"/>
</dbReference>
<dbReference type="PIRSF" id="PIRSF000137">
    <property type="entry name" value="Alcohol_oxidase"/>
    <property type="match status" value="1"/>
</dbReference>
<dbReference type="InterPro" id="IPR012132">
    <property type="entry name" value="GMC_OxRdtase"/>
</dbReference>
<dbReference type="InterPro" id="IPR000172">
    <property type="entry name" value="GMC_OxRdtase_N"/>
</dbReference>
<evidence type="ECO:0000313" key="7">
    <source>
        <dbReference type="EnsemblMetazoa" id="XP_003251149"/>
    </source>
</evidence>
<evidence type="ECO:0000313" key="9">
    <source>
        <dbReference type="RefSeq" id="XP_003251148.1"/>
    </source>
</evidence>
<evidence type="ECO:0000256" key="3">
    <source>
        <dbReference type="ARBA" id="ARBA00022630"/>
    </source>
</evidence>
<dbReference type="GO" id="GO:0050660">
    <property type="term" value="F:flavin adenine dinucleotide binding"/>
    <property type="evidence" value="ECO:0007669"/>
    <property type="project" value="InterPro"/>
</dbReference>
<dbReference type="RefSeq" id="XP_003251148.1">
    <property type="nucleotide sequence ID" value="XM_003251100.4"/>
</dbReference>
<feature type="binding site" evidence="5">
    <location>
        <position position="280"/>
    </location>
    <ligand>
        <name>FAD</name>
        <dbReference type="ChEBI" id="CHEBI:57692"/>
    </ligand>
</feature>
<dbReference type="PANTHER" id="PTHR11552">
    <property type="entry name" value="GLUCOSE-METHANOL-CHOLINE GMC OXIDOREDUCTASE"/>
    <property type="match status" value="1"/>
</dbReference>
<dbReference type="EnsemblMetazoa" id="XM_394209">
    <property type="protein sequence ID" value="XP_394209"/>
    <property type="gene ID" value="LOC410733"/>
</dbReference>
<gene>
    <name evidence="9 10 11" type="primary">LOC410733</name>
</gene>
<protein>
    <submittedName>
        <fullName evidence="9 10">Glucose dehydrogenase [FAD, quinone]</fullName>
    </submittedName>
</protein>
<keyword evidence="4 5" id="KW-0274">FAD</keyword>
<proteinExistence type="inferred from homology"/>
<evidence type="ECO:0000259" key="6">
    <source>
        <dbReference type="PROSITE" id="PS00624"/>
    </source>
</evidence>
<accession>A0A7M7LN70</accession>
<dbReference type="EnsemblMetazoa" id="XM_003251100">
    <property type="protein sequence ID" value="XP_003251148"/>
    <property type="gene ID" value="LOC410733"/>
</dbReference>
<dbReference type="InterPro" id="IPR007867">
    <property type="entry name" value="GMC_OxRtase_C"/>
</dbReference>
<keyword evidence="3" id="KW-0285">Flavoprotein</keyword>
<sequence>MESCMSRTCSSVIAQQSSPASIFTFLIQTLIASRCKLNNPDEYPRDRVNDVLRSNKEFDFVIIGGGTAGSILARRLTEVKNWNVLLIERGGYPLPETAVPALFTSNLGFPQDYAYKIEYQKEACLSQVDKRCRWSKGKALGGSSVINAMLHIFGNKRDYDTWENIGNPGWNYEQVLPYFRKSLSCAPEFIAKYGTDYCGTDGPMRIRHYNYTATDAEDIILEAAHEAGYDVLEPLNGDRFIGFGRAMGTLDNGQRENCAKAFLSPVKDRKNLYVMTSSRVDKILFERKRAVGVRITLDNNQSVQVRATKEVILSAGSIASPQVLMLSGIGPKNHLKKMGIPTLVDLPVGKNLQDHAIWLGIYLAYNNESVTSPPSEKSQLDDIYDYLEFNAGPLRVLPLDLNGFVDVNDPHSKYPNVQFMFVPYQRYTNNLLSLLQGYNMNDDIIQEMQQAVKKMSLISICPVLIRPLSRGFVELRNTNPADPVKIYANYFAEKEDFNNLLKSVNIVKAFLNTDILKKYNMTLYYPNISGCQHTEPGTDEYWECNLEHLSTTLFHPCGTAMMGPANDSRAVVDSRLKVHGVQNLRVIDASIMPEVTSGNTNAPTMMIAEKGADIIKQDWGVKIQI</sequence>
<accession>A0A8B6XVU5</accession>
<dbReference type="Pfam" id="PF00732">
    <property type="entry name" value="GMC_oxred_N"/>
    <property type="match status" value="1"/>
</dbReference>
<dbReference type="SUPFAM" id="SSF54373">
    <property type="entry name" value="FAD-linked reductases, C-terminal domain"/>
    <property type="match status" value="1"/>
</dbReference>
<dbReference type="Proteomes" id="UP000005203">
    <property type="component" value="Linkage group LG1"/>
</dbReference>
<name>A0A7M7GC96_APIME</name>
<evidence type="ECO:0000256" key="4">
    <source>
        <dbReference type="ARBA" id="ARBA00022827"/>
    </source>
</evidence>
<dbReference type="RefSeq" id="XP_394209.2">
    <property type="nucleotide sequence ID" value="XM_394209.7"/>
</dbReference>